<dbReference type="EMBL" id="CM044704">
    <property type="protein sequence ID" value="KAI5667414.1"/>
    <property type="molecule type" value="Genomic_DNA"/>
</dbReference>
<evidence type="ECO:0000313" key="1">
    <source>
        <dbReference type="EMBL" id="KAI5667414.1"/>
    </source>
</evidence>
<protein>
    <submittedName>
        <fullName evidence="1">Uncharacterized protein</fullName>
    </submittedName>
</protein>
<organism evidence="1 2">
    <name type="scientific">Catharanthus roseus</name>
    <name type="common">Madagascar periwinkle</name>
    <name type="synonym">Vinca rosea</name>
    <dbReference type="NCBI Taxonomy" id="4058"/>
    <lineage>
        <taxon>Eukaryota</taxon>
        <taxon>Viridiplantae</taxon>
        <taxon>Streptophyta</taxon>
        <taxon>Embryophyta</taxon>
        <taxon>Tracheophyta</taxon>
        <taxon>Spermatophyta</taxon>
        <taxon>Magnoliopsida</taxon>
        <taxon>eudicotyledons</taxon>
        <taxon>Gunneridae</taxon>
        <taxon>Pentapetalae</taxon>
        <taxon>asterids</taxon>
        <taxon>lamiids</taxon>
        <taxon>Gentianales</taxon>
        <taxon>Apocynaceae</taxon>
        <taxon>Rauvolfioideae</taxon>
        <taxon>Vinceae</taxon>
        <taxon>Catharanthinae</taxon>
        <taxon>Catharanthus</taxon>
    </lineage>
</organism>
<proteinExistence type="predicted"/>
<dbReference type="Proteomes" id="UP001060085">
    <property type="component" value="Linkage Group LG04"/>
</dbReference>
<keyword evidence="2" id="KW-1185">Reference proteome</keyword>
<sequence>MGMSWESWLGWRLESPTSCPLQSLHISIHISKNINQNHPYPAKKLDPKDQAVKDAKTGKSGSTTLKKRATKKIRTKVTFHQPKTLKKNRNPKYPPITAPARNIIDHYISYLSIALLRICDEED</sequence>
<name>A0ACC0B438_CATRO</name>
<accession>A0ACC0B438</accession>
<gene>
    <name evidence="1" type="ORF">M9H77_17267</name>
</gene>
<evidence type="ECO:0000313" key="2">
    <source>
        <dbReference type="Proteomes" id="UP001060085"/>
    </source>
</evidence>
<reference evidence="2" key="1">
    <citation type="journal article" date="2023" name="Nat. Plants">
        <title>Single-cell RNA sequencing provides a high-resolution roadmap for understanding the multicellular compartmentation of specialized metabolism.</title>
        <authorList>
            <person name="Sun S."/>
            <person name="Shen X."/>
            <person name="Li Y."/>
            <person name="Li Y."/>
            <person name="Wang S."/>
            <person name="Li R."/>
            <person name="Zhang H."/>
            <person name="Shen G."/>
            <person name="Guo B."/>
            <person name="Wei J."/>
            <person name="Xu J."/>
            <person name="St-Pierre B."/>
            <person name="Chen S."/>
            <person name="Sun C."/>
        </authorList>
    </citation>
    <scope>NUCLEOTIDE SEQUENCE [LARGE SCALE GENOMIC DNA]</scope>
</reference>
<comment type="caution">
    <text evidence="1">The sequence shown here is derived from an EMBL/GenBank/DDBJ whole genome shotgun (WGS) entry which is preliminary data.</text>
</comment>